<sequence length="304" mass="33163">MDFQIQVLLLAILFDIIFGEMPSSFHPVVWMGKLINLFVGAAPHHYRKMYGLLMMIFCTGITVLLASSLKLIGTGISGLVITAYFLKSSFSIRMLLVSAIGIQADLDSGKIEKVRSDLKTFVGRDTSNLSAHQSASAVIESLAESFVDGVLSPLFYFLVFGLPGALTYRMINTLDSMVGYKKEPFKELGYAAAKIDDIVNFVPARMSLPIIFISSIFFGKPIDALKTCISDHNKTASPNSGWSMSAVSGALNVRLEKVGYHVLGDKYQHPGAIHIKKAVFLVGFSSLIVIGVIFLIGKIPLVLF</sequence>
<dbReference type="GO" id="GO:0015420">
    <property type="term" value="F:ABC-type vitamin B12 transporter activity"/>
    <property type="evidence" value="ECO:0007669"/>
    <property type="project" value="UniProtKB-UniRule"/>
</dbReference>
<evidence type="ECO:0000256" key="1">
    <source>
        <dbReference type="ARBA" id="ARBA00003384"/>
    </source>
</evidence>
<organism evidence="12 13">
    <name type="scientific">Candidatus Methanoperedens nitratireducens</name>
    <dbReference type="NCBI Taxonomy" id="1392998"/>
    <lineage>
        <taxon>Archaea</taxon>
        <taxon>Methanobacteriati</taxon>
        <taxon>Methanobacteriota</taxon>
        <taxon>Stenosarchaea group</taxon>
        <taxon>Methanomicrobia</taxon>
        <taxon>Methanosarcinales</taxon>
        <taxon>ANME-2 cluster</taxon>
        <taxon>Candidatus Methanoperedentaceae</taxon>
        <taxon>Candidatus Methanoperedens</taxon>
    </lineage>
</organism>
<evidence type="ECO:0000256" key="3">
    <source>
        <dbReference type="ARBA" id="ARBA00004953"/>
    </source>
</evidence>
<evidence type="ECO:0000256" key="2">
    <source>
        <dbReference type="ARBA" id="ARBA00004651"/>
    </source>
</evidence>
<dbReference type="EMBL" id="LKCM01000265">
    <property type="protein sequence ID" value="KPQ42102.1"/>
    <property type="molecule type" value="Genomic_DNA"/>
</dbReference>
<dbReference type="HAMAP" id="MF_00024">
    <property type="entry name" value="CobD_CbiB"/>
    <property type="match status" value="1"/>
</dbReference>
<evidence type="ECO:0000256" key="9">
    <source>
        <dbReference type="ARBA" id="ARBA00022989"/>
    </source>
</evidence>
<feature type="transmembrane region" description="Helical" evidence="11">
    <location>
        <begin position="84"/>
        <end position="104"/>
    </location>
</feature>
<evidence type="ECO:0000256" key="6">
    <source>
        <dbReference type="ARBA" id="ARBA00022475"/>
    </source>
</evidence>
<accession>A0A0P8DWS8</accession>
<dbReference type="PATRIC" id="fig|1719120.3.peg.3622"/>
<evidence type="ECO:0000313" key="13">
    <source>
        <dbReference type="Proteomes" id="UP000050360"/>
    </source>
</evidence>
<gene>
    <name evidence="11" type="primary">cobD</name>
    <name evidence="12" type="ORF">MPEBLZ_03334</name>
</gene>
<comment type="caution">
    <text evidence="12">The sequence shown here is derived from an EMBL/GenBank/DDBJ whole genome shotgun (WGS) entry which is preliminary data.</text>
</comment>
<feature type="transmembrane region" description="Helical" evidence="11">
    <location>
        <begin position="7"/>
        <end position="29"/>
    </location>
</feature>
<evidence type="ECO:0000256" key="10">
    <source>
        <dbReference type="ARBA" id="ARBA00023136"/>
    </source>
</evidence>
<dbReference type="NCBIfam" id="TIGR00380">
    <property type="entry name" value="cobal_cbiB"/>
    <property type="match status" value="1"/>
</dbReference>
<reference evidence="12 13" key="1">
    <citation type="submission" date="2015-09" db="EMBL/GenBank/DDBJ databases">
        <title>A metagenomics-based metabolic model of nitrate-dependent anaerobic oxidation of methane by Methanoperedens-like archaea.</title>
        <authorList>
            <person name="Arshad A."/>
            <person name="Speth D.R."/>
            <person name="De Graaf R.M."/>
            <person name="Op Den Camp H.J."/>
            <person name="Jetten M.S."/>
            <person name="Welte C.U."/>
        </authorList>
    </citation>
    <scope>NUCLEOTIDE SEQUENCE [LARGE SCALE GENOMIC DNA]</scope>
</reference>
<dbReference type="GO" id="GO:0048472">
    <property type="term" value="F:threonine-phosphate decarboxylase activity"/>
    <property type="evidence" value="ECO:0007669"/>
    <property type="project" value="InterPro"/>
</dbReference>
<feature type="transmembrane region" description="Helical" evidence="11">
    <location>
        <begin position="278"/>
        <end position="297"/>
    </location>
</feature>
<dbReference type="Proteomes" id="UP000050360">
    <property type="component" value="Unassembled WGS sequence"/>
</dbReference>
<dbReference type="PANTHER" id="PTHR34308:SF1">
    <property type="entry name" value="COBALAMIN BIOSYNTHESIS PROTEIN CBIB"/>
    <property type="match status" value="1"/>
</dbReference>
<keyword evidence="9 11" id="KW-1133">Transmembrane helix</keyword>
<comment type="similarity">
    <text evidence="4 11">Belongs to the CobD/CbiB family.</text>
</comment>
<keyword evidence="7 11" id="KW-0169">Cobalamin biosynthesis</keyword>
<feature type="transmembrane region" description="Helical" evidence="11">
    <location>
        <begin position="49"/>
        <end position="72"/>
    </location>
</feature>
<evidence type="ECO:0000256" key="8">
    <source>
        <dbReference type="ARBA" id="ARBA00022692"/>
    </source>
</evidence>
<dbReference type="GO" id="GO:0005886">
    <property type="term" value="C:plasma membrane"/>
    <property type="evidence" value="ECO:0007669"/>
    <property type="project" value="UniProtKB-SubCell"/>
</dbReference>
<comment type="pathway">
    <text evidence="3 11">Cofactor biosynthesis; adenosylcobalamin biosynthesis.</text>
</comment>
<dbReference type="NCBIfam" id="NF002281">
    <property type="entry name" value="PRK01209.2-5"/>
    <property type="match status" value="1"/>
</dbReference>
<protein>
    <recommendedName>
        <fullName evidence="5 11">Probable cobalamin biosynthesis protein CobD</fullName>
    </recommendedName>
</protein>
<feature type="transmembrane region" description="Helical" evidence="11">
    <location>
        <begin position="154"/>
        <end position="171"/>
    </location>
</feature>
<evidence type="ECO:0000256" key="5">
    <source>
        <dbReference type="ARBA" id="ARBA00016185"/>
    </source>
</evidence>
<proteinExistence type="inferred from homology"/>
<evidence type="ECO:0000313" key="12">
    <source>
        <dbReference type="EMBL" id="KPQ42102.1"/>
    </source>
</evidence>
<dbReference type="UniPathway" id="UPA00148"/>
<dbReference type="InterPro" id="IPR004485">
    <property type="entry name" value="Cobalamin_biosynth_CobD/CbiB"/>
</dbReference>
<name>A0A0P8DWS8_9EURY</name>
<dbReference type="Pfam" id="PF03186">
    <property type="entry name" value="CobD_Cbib"/>
    <property type="match status" value="1"/>
</dbReference>
<comment type="function">
    <text evidence="1 11">Converts cobyric acid to cobinamide by the addition of aminopropanol on the F carboxylic group.</text>
</comment>
<dbReference type="PANTHER" id="PTHR34308">
    <property type="entry name" value="COBALAMIN BIOSYNTHESIS PROTEIN CBIB"/>
    <property type="match status" value="1"/>
</dbReference>
<keyword evidence="8 11" id="KW-0812">Transmembrane</keyword>
<comment type="subcellular location">
    <subcellularLocation>
        <location evidence="2 11">Cell membrane</location>
        <topology evidence="2 11">Multi-pass membrane protein</topology>
    </subcellularLocation>
</comment>
<dbReference type="AlphaFoldDB" id="A0A0P8DWS8"/>
<evidence type="ECO:0000256" key="4">
    <source>
        <dbReference type="ARBA" id="ARBA00006263"/>
    </source>
</evidence>
<keyword evidence="10 11" id="KW-0472">Membrane</keyword>
<dbReference type="GO" id="GO:0009236">
    <property type="term" value="P:cobalamin biosynthetic process"/>
    <property type="evidence" value="ECO:0007669"/>
    <property type="project" value="UniProtKB-UniRule"/>
</dbReference>
<keyword evidence="6 11" id="KW-1003">Cell membrane</keyword>
<evidence type="ECO:0000256" key="11">
    <source>
        <dbReference type="HAMAP-Rule" id="MF_00024"/>
    </source>
</evidence>
<evidence type="ECO:0000256" key="7">
    <source>
        <dbReference type="ARBA" id="ARBA00022573"/>
    </source>
</evidence>